<dbReference type="InterPro" id="IPR037050">
    <property type="entry name" value="DUF1254_sf"/>
</dbReference>
<keyword evidence="4" id="KW-1185">Reference proteome</keyword>
<feature type="domain" description="DUF1214" evidence="1">
    <location>
        <begin position="321"/>
        <end position="428"/>
    </location>
</feature>
<comment type="caution">
    <text evidence="3">The sequence shown here is derived from an EMBL/GenBank/DDBJ whole genome shotgun (WGS) entry which is preliminary data.</text>
</comment>
<dbReference type="PANTHER" id="PTHR36509">
    <property type="entry name" value="BLL3101 PROTEIN"/>
    <property type="match status" value="1"/>
</dbReference>
<feature type="domain" description="DUF1254" evidence="2">
    <location>
        <begin position="45"/>
        <end position="173"/>
    </location>
</feature>
<protein>
    <submittedName>
        <fullName evidence="3">DUF1254 domain-containing protein</fullName>
    </submittedName>
</protein>
<reference evidence="3 4" key="1">
    <citation type="submission" date="2024-06" db="EMBL/GenBank/DDBJ databases">
        <title>The Natural Products Discovery Center: Release of the First 8490 Sequenced Strains for Exploring Actinobacteria Biosynthetic Diversity.</title>
        <authorList>
            <person name="Kalkreuter E."/>
            <person name="Kautsar S.A."/>
            <person name="Yang D."/>
            <person name="Bader C.D."/>
            <person name="Teijaro C.N."/>
            <person name="Fluegel L."/>
            <person name="Davis C.M."/>
            <person name="Simpson J.R."/>
            <person name="Lauterbach L."/>
            <person name="Steele A.D."/>
            <person name="Gui C."/>
            <person name="Meng S."/>
            <person name="Li G."/>
            <person name="Viehrig K."/>
            <person name="Ye F."/>
            <person name="Su P."/>
            <person name="Kiefer A.F."/>
            <person name="Nichols A."/>
            <person name="Cepeda A.J."/>
            <person name="Yan W."/>
            <person name="Fan B."/>
            <person name="Jiang Y."/>
            <person name="Adhikari A."/>
            <person name="Zheng C.-J."/>
            <person name="Schuster L."/>
            <person name="Cowan T.M."/>
            <person name="Smanski M.J."/>
            <person name="Chevrette M.G."/>
            <person name="De Carvalho L.P.S."/>
            <person name="Shen B."/>
        </authorList>
    </citation>
    <scope>NUCLEOTIDE SEQUENCE [LARGE SCALE GENOMIC DNA]</scope>
    <source>
        <strain evidence="3 4">NPDC048946</strain>
    </source>
</reference>
<evidence type="ECO:0000259" key="2">
    <source>
        <dbReference type="Pfam" id="PF06863"/>
    </source>
</evidence>
<dbReference type="PANTHER" id="PTHR36509:SF2">
    <property type="entry name" value="BLL3101 PROTEIN"/>
    <property type="match status" value="1"/>
</dbReference>
<proteinExistence type="predicted"/>
<dbReference type="InterPro" id="IPR010621">
    <property type="entry name" value="DUF1214"/>
</dbReference>
<dbReference type="Pfam" id="PF06742">
    <property type="entry name" value="DUF1214"/>
    <property type="match status" value="1"/>
</dbReference>
<dbReference type="Pfam" id="PF06863">
    <property type="entry name" value="DUF1254"/>
    <property type="match status" value="1"/>
</dbReference>
<dbReference type="RefSeq" id="WP_358352409.1">
    <property type="nucleotide sequence ID" value="NZ_JBEZFP010000021.1"/>
</dbReference>
<accession>A0ABV3DE96</accession>
<dbReference type="Gene3D" id="2.60.120.600">
    <property type="entry name" value="Domain of unknown function DUF1214, C-terminal domain"/>
    <property type="match status" value="1"/>
</dbReference>
<dbReference type="EMBL" id="JBEZFP010000021">
    <property type="protein sequence ID" value="MEU8134063.1"/>
    <property type="molecule type" value="Genomic_DNA"/>
</dbReference>
<dbReference type="Proteomes" id="UP001551482">
    <property type="component" value="Unassembled WGS sequence"/>
</dbReference>
<dbReference type="Gene3D" id="2.60.40.1610">
    <property type="entry name" value="Domain of unknown function DUF1254"/>
    <property type="match status" value="1"/>
</dbReference>
<dbReference type="InterPro" id="IPR010679">
    <property type="entry name" value="DUF1254"/>
</dbReference>
<evidence type="ECO:0000259" key="1">
    <source>
        <dbReference type="Pfam" id="PF06742"/>
    </source>
</evidence>
<dbReference type="SUPFAM" id="SSF160935">
    <property type="entry name" value="VPA0735-like"/>
    <property type="match status" value="1"/>
</dbReference>
<name>A0ABV3DE96_9ACTN</name>
<dbReference type="InterPro" id="IPR037049">
    <property type="entry name" value="DUF1214_C_sf"/>
</dbReference>
<evidence type="ECO:0000313" key="3">
    <source>
        <dbReference type="EMBL" id="MEU8134063.1"/>
    </source>
</evidence>
<sequence length="445" mass="48777">MSDHDDLARLAADAYVYGYPLVFDVSMVQRCLRTGFGSLPATQANRFAHARKLAGPQDDFVSVNNDTIYSLAQLDLSGGPLLLRVPDTADSYYVLQFVDTWTNNFAYVGRRATGTDAAVFVVAPPGWIGAVPEGTRVITAPTTVASIVGRFACAGPDDLDRVAKLQEQLTLEPLGDPGPTAGLPVPDDTVPEDLRFWEQLRVLLAAFPPDTEDAEYQRRYAALGLLHEGGSPYHDAPGDLVTALRNGYAAGRQRVEEASRTGLDDRSSTWHMALHLFDYNVDRLGLGTVDSPDWRIGDRRASYLVRAVAARVGLWGNHAYEAVYATTYTDAEGRQLNGSRNYTLTFPSPPPVDAFWSVTMYDMPDYFLIDNAANRYSIGDRTPGLVHGPDGSLTLYLMHAKPVEGEAANWLPTPAGDFRPMLRMYQPGKAVLDGSYQLPDIQPLD</sequence>
<evidence type="ECO:0000313" key="4">
    <source>
        <dbReference type="Proteomes" id="UP001551482"/>
    </source>
</evidence>
<gene>
    <name evidence="3" type="ORF">AB0C36_11175</name>
</gene>
<organism evidence="3 4">
    <name type="scientific">Streptodolium elevatio</name>
    <dbReference type="NCBI Taxonomy" id="3157996"/>
    <lineage>
        <taxon>Bacteria</taxon>
        <taxon>Bacillati</taxon>
        <taxon>Actinomycetota</taxon>
        <taxon>Actinomycetes</taxon>
        <taxon>Kitasatosporales</taxon>
        <taxon>Streptomycetaceae</taxon>
        <taxon>Streptodolium</taxon>
    </lineage>
</organism>